<proteinExistence type="predicted"/>
<dbReference type="EMBL" id="QAYC01000026">
    <property type="protein sequence ID" value="PTW39760.1"/>
    <property type="molecule type" value="Genomic_DNA"/>
</dbReference>
<feature type="region of interest" description="Disordered" evidence="1">
    <location>
        <begin position="661"/>
        <end position="716"/>
    </location>
</feature>
<dbReference type="Proteomes" id="UP000244037">
    <property type="component" value="Unassembled WGS sequence"/>
</dbReference>
<accession>A0A8E2VG47</accession>
<name>A0A8E2VG47_9RHOB</name>
<evidence type="ECO:0000256" key="1">
    <source>
        <dbReference type="SAM" id="MobiDB-lite"/>
    </source>
</evidence>
<organism evidence="3 4">
    <name type="scientific">Rhodovulum kholense</name>
    <dbReference type="NCBI Taxonomy" id="453584"/>
    <lineage>
        <taxon>Bacteria</taxon>
        <taxon>Pseudomonadati</taxon>
        <taxon>Pseudomonadota</taxon>
        <taxon>Alphaproteobacteria</taxon>
        <taxon>Rhodobacterales</taxon>
        <taxon>Paracoccaceae</taxon>
        <taxon>Rhodovulum</taxon>
    </lineage>
</organism>
<sequence length="716" mass="79977">MTLRFRFSKSDMITTAGVAMRPIEINDIGGTFERVGQPGITESFSHHELVEMMRRPDTTYFAGYFDRATQEMRLNKPVEVISELPEQIGRLVIWRKAVCDAFLALEAKGDIKRTRESYDRARPRLAAETQRLVGEGAAAPRKARPGKDITVRNLPGSRTAFQWVRAYQSASGSPLALIPETHRSGNRTRIWCPRSEALMNQVIEIYADTQRPTKVQAIKQTQALFEEENRKRAKAGAPAMVVPSAASIRRRLGMADPFYLYAKRNGAAAAARHFAMSSNGPDVARPMERVEMDENRLDVISLLTLTGIWDHLPQERQKNFEMGRRWLYIAIDCATKCVVSMRLADNPNSDDAIRALRQIFEDKTPLAQAAECESTWHHHGGIGTLVTDMGSAFVSDAFQATVASLGITSHLPPAGIPWMRGHIESFFRTLGHQLMPLLAGRTFFDTVDRGDYPSEMLACLCDDDLIKVLLTYVVDIYHNQPHGSLNGETPNAAWKRLVSEHGTPPVPDGLTLRKAFGRPITRKLNDGGVLFSGLSYSCEALREAYLHSPTREVEIRADLQDIGWIAVKVGATWYPALANQPGFEGVSFEELREGVRAVRHAHASAAKLDAPMVQRAIERVSEANRRAFALRALTPFHVTDVEVGRADAALRYPLRSDAQRLGRVPPSSDLLNDAISITPPRDKDKSEKPDGNDKGPTAEHRVRRENRKCWRFDDEA</sequence>
<dbReference type="AlphaFoldDB" id="A0A8E2VG47"/>
<dbReference type="SUPFAM" id="SSF53098">
    <property type="entry name" value="Ribonuclease H-like"/>
    <property type="match status" value="1"/>
</dbReference>
<dbReference type="RefSeq" id="WP_108028891.1">
    <property type="nucleotide sequence ID" value="NZ_QAYC01000026.1"/>
</dbReference>
<dbReference type="PROSITE" id="PS50994">
    <property type="entry name" value="INTEGRASE"/>
    <property type="match status" value="1"/>
</dbReference>
<dbReference type="InterPro" id="IPR036397">
    <property type="entry name" value="RNaseH_sf"/>
</dbReference>
<evidence type="ECO:0000313" key="4">
    <source>
        <dbReference type="Proteomes" id="UP000244037"/>
    </source>
</evidence>
<dbReference type="OrthoDB" id="9814072at2"/>
<dbReference type="InterPro" id="IPR001584">
    <property type="entry name" value="Integrase_cat-core"/>
</dbReference>
<dbReference type="GO" id="GO:0003676">
    <property type="term" value="F:nucleic acid binding"/>
    <property type="evidence" value="ECO:0007669"/>
    <property type="project" value="InterPro"/>
</dbReference>
<evidence type="ECO:0000259" key="2">
    <source>
        <dbReference type="PROSITE" id="PS50994"/>
    </source>
</evidence>
<gene>
    <name evidence="3" type="ORF">C8N38_12621</name>
</gene>
<feature type="compositionally biased region" description="Basic and acidic residues" evidence="1">
    <location>
        <begin position="680"/>
        <end position="716"/>
    </location>
</feature>
<dbReference type="InterPro" id="IPR012337">
    <property type="entry name" value="RNaseH-like_sf"/>
</dbReference>
<feature type="domain" description="Integrase catalytic" evidence="2">
    <location>
        <begin position="282"/>
        <end position="498"/>
    </location>
</feature>
<reference evidence="3 4" key="1">
    <citation type="submission" date="2018-04" db="EMBL/GenBank/DDBJ databases">
        <title>Genomic Encyclopedia of Archaeal and Bacterial Type Strains, Phase II (KMG-II): from individual species to whole genera.</title>
        <authorList>
            <person name="Goeker M."/>
        </authorList>
    </citation>
    <scope>NUCLEOTIDE SEQUENCE [LARGE SCALE GENOMIC DNA]</scope>
    <source>
        <strain evidence="3 4">DSM 19783</strain>
    </source>
</reference>
<keyword evidence="4" id="KW-1185">Reference proteome</keyword>
<protein>
    <submittedName>
        <fullName evidence="3">Mu transposase-like protein</fullName>
    </submittedName>
</protein>
<comment type="caution">
    <text evidence="3">The sequence shown here is derived from an EMBL/GenBank/DDBJ whole genome shotgun (WGS) entry which is preliminary data.</text>
</comment>
<dbReference type="GO" id="GO:0015074">
    <property type="term" value="P:DNA integration"/>
    <property type="evidence" value="ECO:0007669"/>
    <property type="project" value="InterPro"/>
</dbReference>
<evidence type="ECO:0000313" key="3">
    <source>
        <dbReference type="EMBL" id="PTW39760.1"/>
    </source>
</evidence>
<dbReference type="Gene3D" id="3.30.420.10">
    <property type="entry name" value="Ribonuclease H-like superfamily/Ribonuclease H"/>
    <property type="match status" value="1"/>
</dbReference>